<reference evidence="2" key="1">
    <citation type="journal article" date="2020" name="Stud. Mycol.">
        <title>101 Dothideomycetes genomes: a test case for predicting lifestyles and emergence of pathogens.</title>
        <authorList>
            <person name="Haridas S."/>
            <person name="Albert R."/>
            <person name="Binder M."/>
            <person name="Bloem J."/>
            <person name="Labutti K."/>
            <person name="Salamov A."/>
            <person name="Andreopoulos B."/>
            <person name="Baker S."/>
            <person name="Barry K."/>
            <person name="Bills G."/>
            <person name="Bluhm B."/>
            <person name="Cannon C."/>
            <person name="Castanera R."/>
            <person name="Culley D."/>
            <person name="Daum C."/>
            <person name="Ezra D."/>
            <person name="Gonzalez J."/>
            <person name="Henrissat B."/>
            <person name="Kuo A."/>
            <person name="Liang C."/>
            <person name="Lipzen A."/>
            <person name="Lutzoni F."/>
            <person name="Magnuson J."/>
            <person name="Mondo S."/>
            <person name="Nolan M."/>
            <person name="Ohm R."/>
            <person name="Pangilinan J."/>
            <person name="Park H.-J."/>
            <person name="Ramirez L."/>
            <person name="Alfaro M."/>
            <person name="Sun H."/>
            <person name="Tritt A."/>
            <person name="Yoshinaga Y."/>
            <person name="Zwiers L.-H."/>
            <person name="Turgeon B."/>
            <person name="Goodwin S."/>
            <person name="Spatafora J."/>
            <person name="Crous P."/>
            <person name="Grigoriev I."/>
        </authorList>
    </citation>
    <scope>NUCLEOTIDE SEQUENCE</scope>
    <source>
        <strain evidence="2">CBS 101060</strain>
    </source>
</reference>
<feature type="region of interest" description="Disordered" evidence="1">
    <location>
        <begin position="384"/>
        <end position="403"/>
    </location>
</feature>
<keyword evidence="3" id="KW-1185">Reference proteome</keyword>
<evidence type="ECO:0000313" key="2">
    <source>
        <dbReference type="EMBL" id="KAF2843832.1"/>
    </source>
</evidence>
<feature type="compositionally biased region" description="Polar residues" evidence="1">
    <location>
        <begin position="337"/>
        <end position="358"/>
    </location>
</feature>
<proteinExistence type="predicted"/>
<evidence type="ECO:0000313" key="3">
    <source>
        <dbReference type="Proteomes" id="UP000799429"/>
    </source>
</evidence>
<comment type="caution">
    <text evidence="2">The sequence shown here is derived from an EMBL/GenBank/DDBJ whole genome shotgun (WGS) entry which is preliminary data.</text>
</comment>
<protein>
    <submittedName>
        <fullName evidence="2">Uncharacterized protein</fullName>
    </submittedName>
</protein>
<dbReference type="OrthoDB" id="3786931at2759"/>
<dbReference type="AlphaFoldDB" id="A0A9P4SL51"/>
<feature type="compositionally biased region" description="Polar residues" evidence="1">
    <location>
        <begin position="284"/>
        <end position="294"/>
    </location>
</feature>
<dbReference type="EMBL" id="MU006089">
    <property type="protein sequence ID" value="KAF2843832.1"/>
    <property type="molecule type" value="Genomic_DNA"/>
</dbReference>
<accession>A0A9P4SL51</accession>
<feature type="region of interest" description="Disordered" evidence="1">
    <location>
        <begin position="275"/>
        <end position="320"/>
    </location>
</feature>
<evidence type="ECO:0000256" key="1">
    <source>
        <dbReference type="SAM" id="MobiDB-lite"/>
    </source>
</evidence>
<gene>
    <name evidence="2" type="ORF">M501DRAFT_1054543</name>
</gene>
<sequence length="520" mass="57193">MASAAVKALYEPKMPAKRFNHLTSTDIITLTQILCHAPHPLVDHKSPRLFSYMSMTREQIKALPRHLLSVHYIPLNGAQRAMEKFGSSLPQPMMQWLNASTGPGRGLHGHRVCALHAPLSLGLMAEIFRWIKKDVCELLPNYLERLHNARALEYPHKMLFSRLDNLAEIFEDEPRPVNPLNRDLKASDWIPQPDGCRACALARIGGDLSIITMLRAGALARCGETKLYGSKRMEWYQAWINVHGDKEAGKAMELGSKIGKEVHNIGKSLKMEEDIEAREAQTAARENTSQSEPNPTAGISHEASDAEVSPSPSPAPWGSSDRLFIPYPASSVYPASGPQNPRMNSNLNPTPKATTSPDLSIPSDVVASTPLFSKPQSNVSSAAFFNRQNPGTSSRSELGRNGNNGINKTIVQANNNLPYAHGYPVNGSPPSIPQRRNAVRKVRPYFPIPSSSSHGTQVHKYTDTIHPSDSASNISSPSIKNPYEYGPYLAVNRPSVARSVVRSVGARTMARSYQGVMEQY</sequence>
<dbReference type="Proteomes" id="UP000799429">
    <property type="component" value="Unassembled WGS sequence"/>
</dbReference>
<organism evidence="2 3">
    <name type="scientific">Patellaria atrata CBS 101060</name>
    <dbReference type="NCBI Taxonomy" id="1346257"/>
    <lineage>
        <taxon>Eukaryota</taxon>
        <taxon>Fungi</taxon>
        <taxon>Dikarya</taxon>
        <taxon>Ascomycota</taxon>
        <taxon>Pezizomycotina</taxon>
        <taxon>Dothideomycetes</taxon>
        <taxon>Dothideomycetes incertae sedis</taxon>
        <taxon>Patellariales</taxon>
        <taxon>Patellariaceae</taxon>
        <taxon>Patellaria</taxon>
    </lineage>
</organism>
<feature type="region of interest" description="Disordered" evidence="1">
    <location>
        <begin position="335"/>
        <end position="362"/>
    </location>
</feature>
<name>A0A9P4SL51_9PEZI</name>